<dbReference type="InterPro" id="IPR051238">
    <property type="entry name" value="GDSL_esterase/lipase"/>
</dbReference>
<feature type="chain" id="PRO_5018320342" evidence="8">
    <location>
        <begin position="27"/>
        <end position="320"/>
    </location>
</feature>
<keyword evidence="6" id="KW-0442">Lipid degradation</keyword>
<evidence type="ECO:0000256" key="7">
    <source>
        <dbReference type="ARBA" id="ARBA00023098"/>
    </source>
</evidence>
<dbReference type="PANTHER" id="PTHR45650">
    <property type="entry name" value="GDSL-LIKE LIPASE/ACYLHYDROLASE-RELATED"/>
    <property type="match status" value="1"/>
</dbReference>
<evidence type="ECO:0000256" key="2">
    <source>
        <dbReference type="ARBA" id="ARBA00008668"/>
    </source>
</evidence>
<dbReference type="SMR" id="A0A3P6EF71"/>
<comment type="similarity">
    <text evidence="2">Belongs to the 'GDSL' lipolytic enzyme family.</text>
</comment>
<name>A0A3P6EF71_BRAOL</name>
<dbReference type="AlphaFoldDB" id="A0A3P6EF71"/>
<gene>
    <name evidence="9" type="ORF">BOLC7T43958H</name>
</gene>
<reference evidence="9" key="1">
    <citation type="submission" date="2018-11" db="EMBL/GenBank/DDBJ databases">
        <authorList>
            <consortium name="Genoscope - CEA"/>
            <person name="William W."/>
        </authorList>
    </citation>
    <scope>NUCLEOTIDE SEQUENCE</scope>
</reference>
<dbReference type="PANTHER" id="PTHR45650:SF14">
    <property type="entry name" value="GDSL ESTERASE_LIPASE 7-LIKE"/>
    <property type="match status" value="1"/>
</dbReference>
<keyword evidence="5" id="KW-0378">Hydrolase</keyword>
<protein>
    <submittedName>
        <fullName evidence="9">Uncharacterized protein</fullName>
    </submittedName>
</protein>
<dbReference type="GO" id="GO:0005576">
    <property type="term" value="C:extracellular region"/>
    <property type="evidence" value="ECO:0007669"/>
    <property type="project" value="UniProtKB-SubCell"/>
</dbReference>
<dbReference type="InterPro" id="IPR001087">
    <property type="entry name" value="GDSL"/>
</dbReference>
<evidence type="ECO:0000256" key="4">
    <source>
        <dbReference type="ARBA" id="ARBA00022729"/>
    </source>
</evidence>
<dbReference type="GO" id="GO:0016042">
    <property type="term" value="P:lipid catabolic process"/>
    <property type="evidence" value="ECO:0007669"/>
    <property type="project" value="UniProtKB-KW"/>
</dbReference>
<keyword evidence="4 8" id="KW-0732">Signal</keyword>
<evidence type="ECO:0000256" key="8">
    <source>
        <dbReference type="SAM" id="SignalP"/>
    </source>
</evidence>
<organism evidence="9">
    <name type="scientific">Brassica oleracea</name>
    <name type="common">Wild cabbage</name>
    <dbReference type="NCBI Taxonomy" id="3712"/>
    <lineage>
        <taxon>Eukaryota</taxon>
        <taxon>Viridiplantae</taxon>
        <taxon>Streptophyta</taxon>
        <taxon>Embryophyta</taxon>
        <taxon>Tracheophyta</taxon>
        <taxon>Spermatophyta</taxon>
        <taxon>Magnoliopsida</taxon>
        <taxon>eudicotyledons</taxon>
        <taxon>Gunneridae</taxon>
        <taxon>Pentapetalae</taxon>
        <taxon>rosids</taxon>
        <taxon>malvids</taxon>
        <taxon>Brassicales</taxon>
        <taxon>Brassicaceae</taxon>
        <taxon>Brassiceae</taxon>
        <taxon>Brassica</taxon>
    </lineage>
</organism>
<feature type="signal peptide" evidence="8">
    <location>
        <begin position="1"/>
        <end position="26"/>
    </location>
</feature>
<evidence type="ECO:0000256" key="3">
    <source>
        <dbReference type="ARBA" id="ARBA00022525"/>
    </source>
</evidence>
<evidence type="ECO:0000256" key="1">
    <source>
        <dbReference type="ARBA" id="ARBA00004613"/>
    </source>
</evidence>
<evidence type="ECO:0000256" key="5">
    <source>
        <dbReference type="ARBA" id="ARBA00022801"/>
    </source>
</evidence>
<dbReference type="Gene3D" id="3.40.50.1110">
    <property type="entry name" value="SGNH hydrolase"/>
    <property type="match status" value="1"/>
</dbReference>
<dbReference type="Pfam" id="PF00657">
    <property type="entry name" value="Lipase_GDSL"/>
    <property type="match status" value="1"/>
</dbReference>
<accession>A0A3P6EF71</accession>
<comment type="subcellular location">
    <subcellularLocation>
        <location evidence="1">Secreted</location>
    </subcellularLocation>
</comment>
<keyword evidence="3" id="KW-0964">Secreted</keyword>
<keyword evidence="7" id="KW-0443">Lipid metabolism</keyword>
<evidence type="ECO:0000256" key="6">
    <source>
        <dbReference type="ARBA" id="ARBA00022963"/>
    </source>
</evidence>
<dbReference type="GO" id="GO:0016788">
    <property type="term" value="F:hydrolase activity, acting on ester bonds"/>
    <property type="evidence" value="ECO:0007669"/>
    <property type="project" value="InterPro"/>
</dbReference>
<proteinExistence type="inferred from homology"/>
<dbReference type="InterPro" id="IPR036514">
    <property type="entry name" value="SGNH_hydro_sf"/>
</dbReference>
<sequence>MSLPSSLKPCLLLLFLCLLNVSTIKSKPLTQETVLFGAKFPALYVIGDSLVDSGNNNHLETIAKSNFPPHGSDFEGGKPTGRFSNGKTIADYIAIYYGLPLVPAYMELSEEQKNNTSTGINYASASCGILPGTGKQVGKCLSMSVQTIDANDFATKLLHEFLIQIKRLHGLGERKFFINNLKPLGCYPNIIAHTVPRGSCDDDLNLAVALYNAKLRRSLSHMKQKFSKTSFLYSDYFNFMLGLRGPSSNHASSNLMNSTSPCCPSVYDGGVLTGCRANSSSCKMPNTHIFFDPFHPTQLANFMYAIGCFQERKICHVVRD</sequence>
<evidence type="ECO:0000313" key="9">
    <source>
        <dbReference type="EMBL" id="VDD38398.1"/>
    </source>
</evidence>
<dbReference type="EMBL" id="LR031876">
    <property type="protein sequence ID" value="VDD38398.1"/>
    <property type="molecule type" value="Genomic_DNA"/>
</dbReference>